<sequence>MPRPTLLPTPANSTDIKGTDGSKLAPLQLAFELPPPAVASHNGGAPRSPTRSPDSSRRASKAAAATTPYPLQASERVKARRRSSAGAPPKEQFVLPPPPTRSRKIIQMKPREEAAPAPAASTAAAGPKKKPPSATSAAGRKIARKTAHSLIERRRRSKMNEEFAVLKDMIPACSGEMHKLAILQASIEYVKYLEDCVAKLKEENARSCVVSNPPAPFRASAVDAHSSDVDMTDSSPGPSPVLTPNPITFQQPMLSPALLAGSYRDHRGSLSSAPGGSRGNSATTSPALDPQGYGYAHSLASIAGSALTSPALPPQRDRDLDQEATAALLMLNQTDRRGSIVRGMSLSDINSDVASPVGSRSSRGRRNRNHNKVLAPPANGTGGLANPSVLPRLAETKPVRLQLGLNLDVGLELKARLREDISLTLL</sequence>
<dbReference type="InterPro" id="IPR036638">
    <property type="entry name" value="HLH_DNA-bd_sf"/>
</dbReference>
<evidence type="ECO:0000259" key="2">
    <source>
        <dbReference type="PROSITE" id="PS50888"/>
    </source>
</evidence>
<feature type="domain" description="BHLH" evidence="2">
    <location>
        <begin position="143"/>
        <end position="193"/>
    </location>
</feature>
<proteinExistence type="predicted"/>
<dbReference type="SUPFAM" id="SSF47459">
    <property type="entry name" value="HLH, helix-loop-helix DNA-binding domain"/>
    <property type="match status" value="1"/>
</dbReference>
<feature type="compositionally biased region" description="Polar residues" evidence="1">
    <location>
        <begin position="269"/>
        <end position="286"/>
    </location>
</feature>
<evidence type="ECO:0000256" key="1">
    <source>
        <dbReference type="SAM" id="MobiDB-lite"/>
    </source>
</evidence>
<feature type="region of interest" description="Disordered" evidence="1">
    <location>
        <begin position="265"/>
        <end position="289"/>
    </location>
</feature>
<dbReference type="PROSITE" id="PS50888">
    <property type="entry name" value="BHLH"/>
    <property type="match status" value="1"/>
</dbReference>
<dbReference type="Pfam" id="PF00010">
    <property type="entry name" value="HLH"/>
    <property type="match status" value="1"/>
</dbReference>
<dbReference type="PANTHER" id="PTHR46266">
    <property type="entry name" value="TRANSCRIPTION FACTOR TT8"/>
    <property type="match status" value="1"/>
</dbReference>
<feature type="region of interest" description="Disordered" evidence="1">
    <location>
        <begin position="351"/>
        <end position="388"/>
    </location>
</feature>
<name>A0AA40FAC2_9PEZI</name>
<accession>A0AA40FAC2</accession>
<comment type="caution">
    <text evidence="3">The sequence shown here is derived from an EMBL/GenBank/DDBJ whole genome shotgun (WGS) entry which is preliminary data.</text>
</comment>
<feature type="region of interest" description="Disordered" evidence="1">
    <location>
        <begin position="1"/>
        <end position="143"/>
    </location>
</feature>
<dbReference type="AlphaFoldDB" id="A0AA40FAC2"/>
<dbReference type="GO" id="GO:0046983">
    <property type="term" value="F:protein dimerization activity"/>
    <property type="evidence" value="ECO:0007669"/>
    <property type="project" value="InterPro"/>
</dbReference>
<feature type="compositionally biased region" description="Basic residues" evidence="1">
    <location>
        <begin position="362"/>
        <end position="371"/>
    </location>
</feature>
<feature type="compositionally biased region" description="Low complexity" evidence="1">
    <location>
        <begin position="115"/>
        <end position="139"/>
    </location>
</feature>
<organism evidence="3 4">
    <name type="scientific">Schizothecium vesticola</name>
    <dbReference type="NCBI Taxonomy" id="314040"/>
    <lineage>
        <taxon>Eukaryota</taxon>
        <taxon>Fungi</taxon>
        <taxon>Dikarya</taxon>
        <taxon>Ascomycota</taxon>
        <taxon>Pezizomycotina</taxon>
        <taxon>Sordariomycetes</taxon>
        <taxon>Sordariomycetidae</taxon>
        <taxon>Sordariales</taxon>
        <taxon>Schizotheciaceae</taxon>
        <taxon>Schizothecium</taxon>
    </lineage>
</organism>
<keyword evidence="4" id="KW-1185">Reference proteome</keyword>
<protein>
    <recommendedName>
        <fullName evidence="2">BHLH domain-containing protein</fullName>
    </recommendedName>
</protein>
<gene>
    <name evidence="3" type="ORF">B0T18DRAFT_424417</name>
</gene>
<dbReference type="Proteomes" id="UP001172155">
    <property type="component" value="Unassembled WGS sequence"/>
</dbReference>
<dbReference type="SMART" id="SM00353">
    <property type="entry name" value="HLH"/>
    <property type="match status" value="1"/>
</dbReference>
<dbReference type="PANTHER" id="PTHR46266:SF4">
    <property type="entry name" value="TRANSCRIPTION FACTOR TT8"/>
    <property type="match status" value="1"/>
</dbReference>
<evidence type="ECO:0000313" key="4">
    <source>
        <dbReference type="Proteomes" id="UP001172155"/>
    </source>
</evidence>
<dbReference type="InterPro" id="IPR011598">
    <property type="entry name" value="bHLH_dom"/>
</dbReference>
<dbReference type="Gene3D" id="4.10.280.10">
    <property type="entry name" value="Helix-loop-helix DNA-binding domain"/>
    <property type="match status" value="1"/>
</dbReference>
<reference evidence="3" key="1">
    <citation type="submission" date="2023-06" db="EMBL/GenBank/DDBJ databases">
        <title>Genome-scale phylogeny and comparative genomics of the fungal order Sordariales.</title>
        <authorList>
            <consortium name="Lawrence Berkeley National Laboratory"/>
            <person name="Hensen N."/>
            <person name="Bonometti L."/>
            <person name="Westerberg I."/>
            <person name="Brannstrom I.O."/>
            <person name="Guillou S."/>
            <person name="Cros-Aarteil S."/>
            <person name="Calhoun S."/>
            <person name="Haridas S."/>
            <person name="Kuo A."/>
            <person name="Mondo S."/>
            <person name="Pangilinan J."/>
            <person name="Riley R."/>
            <person name="LaButti K."/>
            <person name="Andreopoulos B."/>
            <person name="Lipzen A."/>
            <person name="Chen C."/>
            <person name="Yanf M."/>
            <person name="Daum C."/>
            <person name="Ng V."/>
            <person name="Clum A."/>
            <person name="Steindorff A."/>
            <person name="Ohm R."/>
            <person name="Martin F."/>
            <person name="Silar P."/>
            <person name="Natvig D."/>
            <person name="Lalanne C."/>
            <person name="Gautier V."/>
            <person name="Ament-velasquez S.L."/>
            <person name="Kruys A."/>
            <person name="Hutchinson M.I."/>
            <person name="Powell A.J."/>
            <person name="Barry K."/>
            <person name="Miller A.N."/>
            <person name="Grigoriev I.V."/>
            <person name="Debuchy R."/>
            <person name="Gladieux P."/>
            <person name="Thoren M.H."/>
            <person name="Johannesson H."/>
        </authorList>
    </citation>
    <scope>NUCLEOTIDE SEQUENCE</scope>
    <source>
        <strain evidence="3">SMH3187-1</strain>
    </source>
</reference>
<dbReference type="EMBL" id="JAUKUD010000001">
    <property type="protein sequence ID" value="KAK0753952.1"/>
    <property type="molecule type" value="Genomic_DNA"/>
</dbReference>
<evidence type="ECO:0000313" key="3">
    <source>
        <dbReference type="EMBL" id="KAK0753952.1"/>
    </source>
</evidence>